<organism evidence="3">
    <name type="scientific">Streptomyces sp. SID12501</name>
    <dbReference type="NCBI Taxonomy" id="2706042"/>
    <lineage>
        <taxon>Bacteria</taxon>
        <taxon>Bacillati</taxon>
        <taxon>Actinomycetota</taxon>
        <taxon>Actinomycetes</taxon>
        <taxon>Kitasatosporales</taxon>
        <taxon>Streptomycetaceae</taxon>
        <taxon>Streptomyces</taxon>
    </lineage>
</organism>
<dbReference type="EMBL" id="JAAGLU010001031">
    <property type="protein sequence ID" value="NEC93626.1"/>
    <property type="molecule type" value="Genomic_DNA"/>
</dbReference>
<reference evidence="3" key="1">
    <citation type="submission" date="2020-01" db="EMBL/GenBank/DDBJ databases">
        <title>Insect and environment-associated Actinomycetes.</title>
        <authorList>
            <person name="Currrie C."/>
            <person name="Chevrette M."/>
            <person name="Carlson C."/>
            <person name="Stubbendieck R."/>
            <person name="Wendt-Pienkowski E."/>
        </authorList>
    </citation>
    <scope>NUCLEOTIDE SEQUENCE</scope>
    <source>
        <strain evidence="3">SID12501</strain>
    </source>
</reference>
<dbReference type="GO" id="GO:0004829">
    <property type="term" value="F:threonine-tRNA ligase activity"/>
    <property type="evidence" value="ECO:0007669"/>
    <property type="project" value="UniProtKB-EC"/>
</dbReference>
<keyword evidence="1" id="KW-0648">Protein biosynthesis</keyword>
<dbReference type="EC" id="6.1.1.3" evidence="3"/>
<dbReference type="GO" id="GO:0000166">
    <property type="term" value="F:nucleotide binding"/>
    <property type="evidence" value="ECO:0007669"/>
    <property type="project" value="InterPro"/>
</dbReference>
<dbReference type="PROSITE" id="PS51880">
    <property type="entry name" value="TGS"/>
    <property type="match status" value="1"/>
</dbReference>
<protein>
    <submittedName>
        <fullName evidence="3">Threonine--tRNA ligase</fullName>
        <ecNumber evidence="3">6.1.1.3</ecNumber>
    </submittedName>
</protein>
<dbReference type="Gene3D" id="3.30.980.10">
    <property type="entry name" value="Threonyl-trna Synthetase, Chain A, domain 2"/>
    <property type="match status" value="1"/>
</dbReference>
<dbReference type="SUPFAM" id="SSF55186">
    <property type="entry name" value="ThrRS/AlaRS common domain"/>
    <property type="match status" value="1"/>
</dbReference>
<dbReference type="GO" id="GO:0006435">
    <property type="term" value="P:threonyl-tRNA aminoacylation"/>
    <property type="evidence" value="ECO:0007669"/>
    <property type="project" value="TreeGrafter"/>
</dbReference>
<name>A0A6B3CB01_9ACTN</name>
<gene>
    <name evidence="3" type="primary">thrS</name>
    <name evidence="3" type="ORF">G3I71_49680</name>
</gene>
<evidence type="ECO:0000256" key="1">
    <source>
        <dbReference type="ARBA" id="ARBA00022917"/>
    </source>
</evidence>
<dbReference type="PANTHER" id="PTHR11451:SF44">
    <property type="entry name" value="THREONINE--TRNA LIGASE, CHLOROPLASTIC_MITOCHONDRIAL 2"/>
    <property type="match status" value="1"/>
</dbReference>
<sequence>TDLFGDRRDVVVVRVDGELKDLALPLPAGAVVEAVTIDSPDGLSVLRHSAAHVLAQAVQEVNPQARLGIGPPITDGFYYDFDVETPFTPEDLKAIEKVMNRIVKEGQTFRRWDVTEAQAREELAAEPYKL</sequence>
<proteinExistence type="predicted"/>
<dbReference type="AlphaFoldDB" id="A0A6B3CB01"/>
<dbReference type="InterPro" id="IPR018163">
    <property type="entry name" value="Thr/Ala-tRNA-synth_IIc_edit"/>
</dbReference>
<feature type="non-terminal residue" evidence="3">
    <location>
        <position position="1"/>
    </location>
</feature>
<dbReference type="PANTHER" id="PTHR11451">
    <property type="entry name" value="THREONINE-TRNA LIGASE"/>
    <property type="match status" value="1"/>
</dbReference>
<keyword evidence="3" id="KW-0436">Ligase</keyword>
<evidence type="ECO:0000313" key="3">
    <source>
        <dbReference type="EMBL" id="NEC93626.1"/>
    </source>
</evidence>
<evidence type="ECO:0000259" key="2">
    <source>
        <dbReference type="PROSITE" id="PS51880"/>
    </source>
</evidence>
<feature type="domain" description="TGS" evidence="2">
    <location>
        <begin position="1"/>
        <end position="36"/>
    </location>
</feature>
<dbReference type="InterPro" id="IPR004095">
    <property type="entry name" value="TGS"/>
</dbReference>
<accession>A0A6B3CB01</accession>
<comment type="caution">
    <text evidence="3">The sequence shown here is derived from an EMBL/GenBank/DDBJ whole genome shotgun (WGS) entry which is preliminary data.</text>
</comment>
<dbReference type="Gene3D" id="3.30.54.20">
    <property type="match status" value="1"/>
</dbReference>
<feature type="non-terminal residue" evidence="3">
    <location>
        <position position="130"/>
    </location>
</feature>